<gene>
    <name evidence="10" type="ORF">QJS10_CPB12g01620</name>
</gene>
<evidence type="ECO:0000256" key="5">
    <source>
        <dbReference type="ARBA" id="ARBA00022737"/>
    </source>
</evidence>
<dbReference type="PANTHER" id="PTHR45631">
    <property type="entry name" value="OS07G0107800 PROTEIN-RELATED"/>
    <property type="match status" value="1"/>
</dbReference>
<proteinExistence type="predicted"/>
<dbReference type="EMBL" id="JAUJYO010000012">
    <property type="protein sequence ID" value="KAK1301285.1"/>
    <property type="molecule type" value="Genomic_DNA"/>
</dbReference>
<comment type="caution">
    <text evidence="10">The sequence shown here is derived from an EMBL/GenBank/DDBJ whole genome shotgun (WGS) entry which is preliminary data.</text>
</comment>
<keyword evidence="3" id="KW-0812">Transmembrane</keyword>
<evidence type="ECO:0000313" key="11">
    <source>
        <dbReference type="Proteomes" id="UP001180020"/>
    </source>
</evidence>
<keyword evidence="6" id="KW-1133">Transmembrane helix</keyword>
<evidence type="ECO:0000256" key="7">
    <source>
        <dbReference type="ARBA" id="ARBA00023136"/>
    </source>
</evidence>
<evidence type="ECO:0000256" key="4">
    <source>
        <dbReference type="ARBA" id="ARBA00022729"/>
    </source>
</evidence>
<dbReference type="Pfam" id="PF00560">
    <property type="entry name" value="LRR_1"/>
    <property type="match status" value="2"/>
</dbReference>
<evidence type="ECO:0000259" key="9">
    <source>
        <dbReference type="Pfam" id="PF12819"/>
    </source>
</evidence>
<keyword evidence="10" id="KW-0418">Kinase</keyword>
<feature type="chain" id="PRO_5043855085" evidence="8">
    <location>
        <begin position="20"/>
        <end position="503"/>
    </location>
</feature>
<evidence type="ECO:0000256" key="3">
    <source>
        <dbReference type="ARBA" id="ARBA00022692"/>
    </source>
</evidence>
<keyword evidence="4 8" id="KW-0732">Signal</keyword>
<reference evidence="10" key="1">
    <citation type="journal article" date="2023" name="Nat. Commun.">
        <title>Diploid and tetraploid genomes of Acorus and the evolution of monocots.</title>
        <authorList>
            <person name="Ma L."/>
            <person name="Liu K.W."/>
            <person name="Li Z."/>
            <person name="Hsiao Y.Y."/>
            <person name="Qi Y."/>
            <person name="Fu T."/>
            <person name="Tang G.D."/>
            <person name="Zhang D."/>
            <person name="Sun W.H."/>
            <person name="Liu D.K."/>
            <person name="Li Y."/>
            <person name="Chen G.Z."/>
            <person name="Liu X.D."/>
            <person name="Liao X.Y."/>
            <person name="Jiang Y.T."/>
            <person name="Yu X."/>
            <person name="Hao Y."/>
            <person name="Huang J."/>
            <person name="Zhao X.W."/>
            <person name="Ke S."/>
            <person name="Chen Y.Y."/>
            <person name="Wu W.L."/>
            <person name="Hsu J.L."/>
            <person name="Lin Y.F."/>
            <person name="Huang M.D."/>
            <person name="Li C.Y."/>
            <person name="Huang L."/>
            <person name="Wang Z.W."/>
            <person name="Zhao X."/>
            <person name="Zhong W.Y."/>
            <person name="Peng D.H."/>
            <person name="Ahmad S."/>
            <person name="Lan S."/>
            <person name="Zhang J.S."/>
            <person name="Tsai W.C."/>
            <person name="Van de Peer Y."/>
            <person name="Liu Z.J."/>
        </authorList>
    </citation>
    <scope>NUCLEOTIDE SEQUENCE</scope>
    <source>
        <strain evidence="10">CP</strain>
    </source>
</reference>
<keyword evidence="10" id="KW-0808">Transferase</keyword>
<dbReference type="PANTHER" id="PTHR45631:SF45">
    <property type="entry name" value="LEUCINE-RICH REPEAT (LRR) FAMILY PROTEIN"/>
    <property type="match status" value="1"/>
</dbReference>
<dbReference type="InterPro" id="IPR024788">
    <property type="entry name" value="Malectin-like_Carb-bd_dom"/>
</dbReference>
<keyword evidence="10" id="KW-0675">Receptor</keyword>
<reference evidence="10" key="2">
    <citation type="submission" date="2023-06" db="EMBL/GenBank/DDBJ databases">
        <authorList>
            <person name="Ma L."/>
            <person name="Liu K.-W."/>
            <person name="Li Z."/>
            <person name="Hsiao Y.-Y."/>
            <person name="Qi Y."/>
            <person name="Fu T."/>
            <person name="Tang G."/>
            <person name="Zhang D."/>
            <person name="Sun W.-H."/>
            <person name="Liu D.-K."/>
            <person name="Li Y."/>
            <person name="Chen G.-Z."/>
            <person name="Liu X.-D."/>
            <person name="Liao X.-Y."/>
            <person name="Jiang Y.-T."/>
            <person name="Yu X."/>
            <person name="Hao Y."/>
            <person name="Huang J."/>
            <person name="Zhao X.-W."/>
            <person name="Ke S."/>
            <person name="Chen Y.-Y."/>
            <person name="Wu W.-L."/>
            <person name="Hsu J.-L."/>
            <person name="Lin Y.-F."/>
            <person name="Huang M.-D."/>
            <person name="Li C.-Y."/>
            <person name="Huang L."/>
            <person name="Wang Z.-W."/>
            <person name="Zhao X."/>
            <person name="Zhong W.-Y."/>
            <person name="Peng D.-H."/>
            <person name="Ahmad S."/>
            <person name="Lan S."/>
            <person name="Zhang J.-S."/>
            <person name="Tsai W.-C."/>
            <person name="Van De Peer Y."/>
            <person name="Liu Z.-J."/>
        </authorList>
    </citation>
    <scope>NUCLEOTIDE SEQUENCE</scope>
    <source>
        <strain evidence="10">CP</strain>
        <tissue evidence="10">Leaves</tissue>
    </source>
</reference>
<keyword evidence="5" id="KW-0677">Repeat</keyword>
<dbReference type="AlphaFoldDB" id="A0AAV9DJ57"/>
<accession>A0AAV9DJ57</accession>
<evidence type="ECO:0000256" key="8">
    <source>
        <dbReference type="SAM" id="SignalP"/>
    </source>
</evidence>
<evidence type="ECO:0000313" key="10">
    <source>
        <dbReference type="EMBL" id="KAK1301285.1"/>
    </source>
</evidence>
<dbReference type="GO" id="GO:0016301">
    <property type="term" value="F:kinase activity"/>
    <property type="evidence" value="ECO:0007669"/>
    <property type="project" value="UniProtKB-KW"/>
</dbReference>
<name>A0AAV9DJ57_ACOCL</name>
<dbReference type="Proteomes" id="UP001180020">
    <property type="component" value="Unassembled WGS sequence"/>
</dbReference>
<protein>
    <submittedName>
        <fullName evidence="10">LRR receptor-like serine/threonine-protein kinase</fullName>
    </submittedName>
</protein>
<comment type="subcellular location">
    <subcellularLocation>
        <location evidence="1">Membrane</location>
        <topology evidence="1">Single-pass membrane protein</topology>
    </subcellularLocation>
</comment>
<dbReference type="InterPro" id="IPR032675">
    <property type="entry name" value="LRR_dom_sf"/>
</dbReference>
<keyword evidence="11" id="KW-1185">Reference proteome</keyword>
<sequence length="503" mass="55976">MSLSLFLLSLLTLINPLHALPPPRGFSINCGSSNQSTVGGVEWITDDGFTTAGNKSTLRTTPGLMPVLSTLRYFPDTFAHKYCFVIPVAKGAKYLVRTTYFYGAFDGRDGPPVFDQIIGGTRWSEVNTTENYSKGLTSYYEIVVRALGKTMSVCLARNARTTSSPFISALELEYLEDSMYNSTDFDAYALSTIARHQFGHEGRILSYPDDPFNRYWEPFMDNANPIVESHSNVSSSDFWNLPPTMAFQKGLTTSRGKSLNLNWPVIPLPLANYYIALYFQDNRTPSPYSWRVFDVSVNGNKFYTALNVSTVGVVVYGMNWPLSGQTQITLTPKEGSPVGPVINAGEVFQIVPIRGRTRTRDVIAMEELARSLKNPPSDWSGDPCLPRENSWTGVQCSEGKLIRVISLNLTNYGLSGSLDDNIRNLTAINHIWLGGNKLTGPIPDMRSLNGLVSLHLENNQLEGRIPESLGDLDNLREVFLQNNHLQGPIPQNLKNRRGIDIRI</sequence>
<dbReference type="Gene3D" id="2.60.120.430">
    <property type="entry name" value="Galactose-binding lectin"/>
    <property type="match status" value="2"/>
</dbReference>
<organism evidence="10 11">
    <name type="scientific">Acorus calamus</name>
    <name type="common">Sweet flag</name>
    <dbReference type="NCBI Taxonomy" id="4465"/>
    <lineage>
        <taxon>Eukaryota</taxon>
        <taxon>Viridiplantae</taxon>
        <taxon>Streptophyta</taxon>
        <taxon>Embryophyta</taxon>
        <taxon>Tracheophyta</taxon>
        <taxon>Spermatophyta</taxon>
        <taxon>Magnoliopsida</taxon>
        <taxon>Liliopsida</taxon>
        <taxon>Acoraceae</taxon>
        <taxon>Acorus</taxon>
    </lineage>
</organism>
<evidence type="ECO:0000256" key="6">
    <source>
        <dbReference type="ARBA" id="ARBA00022989"/>
    </source>
</evidence>
<dbReference type="Pfam" id="PF12819">
    <property type="entry name" value="Malectin_like"/>
    <property type="match status" value="1"/>
</dbReference>
<dbReference type="Gene3D" id="3.80.10.10">
    <property type="entry name" value="Ribonuclease Inhibitor"/>
    <property type="match status" value="1"/>
</dbReference>
<keyword evidence="2" id="KW-0433">Leucine-rich repeat</keyword>
<evidence type="ECO:0000256" key="1">
    <source>
        <dbReference type="ARBA" id="ARBA00004167"/>
    </source>
</evidence>
<dbReference type="InterPro" id="IPR001611">
    <property type="entry name" value="Leu-rich_rpt"/>
</dbReference>
<dbReference type="FunFam" id="3.80.10.10:FF:000129">
    <property type="entry name" value="Leucine-rich repeat receptor-like kinase"/>
    <property type="match status" value="1"/>
</dbReference>
<feature type="domain" description="Malectin-like" evidence="9">
    <location>
        <begin position="28"/>
        <end position="350"/>
    </location>
</feature>
<dbReference type="SUPFAM" id="SSF52058">
    <property type="entry name" value="L domain-like"/>
    <property type="match status" value="1"/>
</dbReference>
<dbReference type="GO" id="GO:0016020">
    <property type="term" value="C:membrane"/>
    <property type="evidence" value="ECO:0007669"/>
    <property type="project" value="UniProtKB-SubCell"/>
</dbReference>
<evidence type="ECO:0000256" key="2">
    <source>
        <dbReference type="ARBA" id="ARBA00022614"/>
    </source>
</evidence>
<keyword evidence="7" id="KW-0472">Membrane</keyword>
<feature type="signal peptide" evidence="8">
    <location>
        <begin position="1"/>
        <end position="19"/>
    </location>
</feature>